<protein>
    <submittedName>
        <fullName evidence="2">Tetratricopeptide repeat protein</fullName>
    </submittedName>
</protein>
<reference evidence="2 3" key="1">
    <citation type="submission" date="2019-10" db="EMBL/GenBank/DDBJ databases">
        <title>Rubrobacter sp nov SCSIO 52915 isolated from a deep-sea sediment in the South China Sea.</title>
        <authorList>
            <person name="Chen R.W."/>
        </authorList>
    </citation>
    <scope>NUCLEOTIDE SEQUENCE [LARGE SCALE GENOMIC DNA]</scope>
    <source>
        <strain evidence="2 3">SCSIO 52915</strain>
    </source>
</reference>
<dbReference type="RefSeq" id="WP_166398231.1">
    <property type="nucleotide sequence ID" value="NZ_CP045121.1"/>
</dbReference>
<dbReference type="PROSITE" id="PS50005">
    <property type="entry name" value="TPR"/>
    <property type="match status" value="1"/>
</dbReference>
<dbReference type="InterPro" id="IPR019734">
    <property type="entry name" value="TPR_rpt"/>
</dbReference>
<feature type="repeat" description="TPR" evidence="1">
    <location>
        <begin position="20"/>
        <end position="53"/>
    </location>
</feature>
<dbReference type="EMBL" id="CP045121">
    <property type="protein sequence ID" value="QIN80562.1"/>
    <property type="molecule type" value="Genomic_DNA"/>
</dbReference>
<dbReference type="InterPro" id="IPR011990">
    <property type="entry name" value="TPR-like_helical_dom_sf"/>
</dbReference>
<dbReference type="SMART" id="SM00028">
    <property type="entry name" value="TPR"/>
    <property type="match status" value="2"/>
</dbReference>
<keyword evidence="1" id="KW-0802">TPR repeat</keyword>
<organism evidence="2 3">
    <name type="scientific">Rubrobacter marinus</name>
    <dbReference type="NCBI Taxonomy" id="2653852"/>
    <lineage>
        <taxon>Bacteria</taxon>
        <taxon>Bacillati</taxon>
        <taxon>Actinomycetota</taxon>
        <taxon>Rubrobacteria</taxon>
        <taxon>Rubrobacterales</taxon>
        <taxon>Rubrobacteraceae</taxon>
        <taxon>Rubrobacter</taxon>
    </lineage>
</organism>
<accession>A0A6G8Q257</accession>
<name>A0A6G8Q257_9ACTN</name>
<evidence type="ECO:0000256" key="1">
    <source>
        <dbReference type="PROSITE-ProRule" id="PRU00339"/>
    </source>
</evidence>
<dbReference type="AlphaFoldDB" id="A0A6G8Q257"/>
<gene>
    <name evidence="2" type="ORF">GBA65_20910</name>
</gene>
<sequence length="111" mass="12564">MGVSRAEMFRRLLDRDPENPMVLYSLGTELFKEGNHAEAREYLGRAVENKPDYSVAYRTLGRALFELGEDDEATRVFAKGREVAQGNGDLQTVKEIDVFVRRLEKRRGGGA</sequence>
<evidence type="ECO:0000313" key="3">
    <source>
        <dbReference type="Proteomes" id="UP000502706"/>
    </source>
</evidence>
<keyword evidence="3" id="KW-1185">Reference proteome</keyword>
<dbReference type="Proteomes" id="UP000502706">
    <property type="component" value="Chromosome"/>
</dbReference>
<dbReference type="KEGG" id="rmar:GBA65_20910"/>
<proteinExistence type="predicted"/>
<evidence type="ECO:0000313" key="2">
    <source>
        <dbReference type="EMBL" id="QIN80562.1"/>
    </source>
</evidence>
<dbReference type="Gene3D" id="1.25.40.10">
    <property type="entry name" value="Tetratricopeptide repeat domain"/>
    <property type="match status" value="1"/>
</dbReference>
<dbReference type="Pfam" id="PF14559">
    <property type="entry name" value="TPR_19"/>
    <property type="match status" value="1"/>
</dbReference>
<dbReference type="SUPFAM" id="SSF48452">
    <property type="entry name" value="TPR-like"/>
    <property type="match status" value="1"/>
</dbReference>